<dbReference type="InterPro" id="IPR008928">
    <property type="entry name" value="6-hairpin_glycosidase_sf"/>
</dbReference>
<reference evidence="4" key="1">
    <citation type="submission" date="2016-10" db="EMBL/GenBank/DDBJ databases">
        <authorList>
            <person name="Varghese N."/>
            <person name="Submissions S."/>
        </authorList>
    </citation>
    <scope>NUCLEOTIDE SEQUENCE [LARGE SCALE GENOMIC DNA]</scope>
    <source>
        <strain evidence="4">DSM 16858</strain>
    </source>
</reference>
<accession>A0A1I0KWC3</accession>
<keyword evidence="2" id="KW-0326">Glycosidase</keyword>
<dbReference type="InterPro" id="IPR018232">
    <property type="entry name" value="Glyco_hydro_37_CS"/>
</dbReference>
<proteinExistence type="predicted"/>
<organism evidence="3 4">
    <name type="scientific">Stigmatella erecta</name>
    <dbReference type="NCBI Taxonomy" id="83460"/>
    <lineage>
        <taxon>Bacteria</taxon>
        <taxon>Pseudomonadati</taxon>
        <taxon>Myxococcota</taxon>
        <taxon>Myxococcia</taxon>
        <taxon>Myxococcales</taxon>
        <taxon>Cystobacterineae</taxon>
        <taxon>Archangiaceae</taxon>
        <taxon>Stigmatella</taxon>
    </lineage>
</organism>
<dbReference type="Proteomes" id="UP000199181">
    <property type="component" value="Unassembled WGS sequence"/>
</dbReference>
<evidence type="ECO:0000256" key="1">
    <source>
        <dbReference type="ARBA" id="ARBA00022801"/>
    </source>
</evidence>
<evidence type="ECO:0000313" key="4">
    <source>
        <dbReference type="Proteomes" id="UP000199181"/>
    </source>
</evidence>
<dbReference type="Gene3D" id="1.50.10.10">
    <property type="match status" value="1"/>
</dbReference>
<dbReference type="SUPFAM" id="SSF48208">
    <property type="entry name" value="Six-hairpin glycosidases"/>
    <property type="match status" value="1"/>
</dbReference>
<name>A0A1I0KWC3_9BACT</name>
<evidence type="ECO:0000256" key="2">
    <source>
        <dbReference type="ARBA" id="ARBA00023295"/>
    </source>
</evidence>
<dbReference type="GO" id="GO:0005993">
    <property type="term" value="P:trehalose catabolic process"/>
    <property type="evidence" value="ECO:0007669"/>
    <property type="project" value="TreeGrafter"/>
</dbReference>
<dbReference type="PRINTS" id="PR00744">
    <property type="entry name" value="GLHYDRLASE37"/>
</dbReference>
<dbReference type="PANTHER" id="PTHR23403:SF6">
    <property type="entry name" value="CYTOSOLIC NEUTRAL TREHALASE-RELATED"/>
    <property type="match status" value="1"/>
</dbReference>
<dbReference type="EMBL" id="FOIJ01000015">
    <property type="protein sequence ID" value="SEU30269.1"/>
    <property type="molecule type" value="Genomic_DNA"/>
</dbReference>
<dbReference type="InterPro" id="IPR012341">
    <property type="entry name" value="6hp_glycosidase-like_sf"/>
</dbReference>
<keyword evidence="4" id="KW-1185">Reference proteome</keyword>
<dbReference type="Pfam" id="PF01204">
    <property type="entry name" value="Trehalase"/>
    <property type="match status" value="2"/>
</dbReference>
<dbReference type="AlphaFoldDB" id="A0A1I0KWC3"/>
<dbReference type="PROSITE" id="PS00928">
    <property type="entry name" value="TREHALASE_2"/>
    <property type="match status" value="1"/>
</dbReference>
<gene>
    <name evidence="3" type="ORF">SAMN05443639_11570</name>
</gene>
<keyword evidence="1" id="KW-0378">Hydrolase</keyword>
<evidence type="ECO:0000313" key="3">
    <source>
        <dbReference type="EMBL" id="SEU30269.1"/>
    </source>
</evidence>
<dbReference type="InterPro" id="IPR001661">
    <property type="entry name" value="Glyco_hydro_37"/>
</dbReference>
<protein>
    <submittedName>
        <fullName evidence="3">Alpha,alpha-trehalase</fullName>
    </submittedName>
</protein>
<dbReference type="GO" id="GO:0004555">
    <property type="term" value="F:alpha,alpha-trehalase activity"/>
    <property type="evidence" value="ECO:0007669"/>
    <property type="project" value="InterPro"/>
</dbReference>
<sequence length="636" mass="70673">MLPQVLGAAPLSALSVEPSRAPGAPSAASPLSPSAFTARLAYEVLMALDLDRDGRITAKDAERARSSNLRFAVDFLLGPGVRLELSGAERLSHAADVLAEEILQGRGELPGLPATRLLERRTEALRRLIDQGWDGLVRRSDRVESLEAALRVMPVKSPEGRRRVYVPSADRKAIQKLRAQAVRTGLEVVPLAPPKTQGDWVRLMREPGMAYLPRPYIVPGGRFVQMFGWDSYFNGRGALASGRAELARDMLENQLYAIEHYGKISNSNLSYHLSRTQPPLMPRLALELHAVRPDRKLLQRVAKMAMKELETVFRTGPRGTPSGLSRFKDDAEGPDAEDLSAFYDEPRPDNAEFHRHDRAIRESGWDMCHRFGQATHHHEPVCLNSLLFQYEQDLAHILRLLEGENSLRAAAYEKAARARARTMRARFWDEAKGMFFDHDFVAGKRSAYESVATFYPLWTGWASRKEAAAVAASVPRFLQAGGLSATSRPSREGAGGEDLQWDWPFGWAPHQIIAVEGLRRYGFDAEADLVAYRWLSMVLDTAGEHNGLIKEKYDVVRRSANVSVEYGNQGADRGAYLSPRNERTLGFAWTNASVLLLLDGLPAQLRELLDVGVPAETLRGPSDVPHRGNEPLRAIG</sequence>
<dbReference type="PANTHER" id="PTHR23403">
    <property type="entry name" value="TREHALASE"/>
    <property type="match status" value="1"/>
</dbReference>